<evidence type="ECO:0000313" key="6">
    <source>
        <dbReference type="EMBL" id="KAJ4196008.1"/>
    </source>
</evidence>
<organism evidence="6 7">
    <name type="scientific">Fusarium falciforme</name>
    <dbReference type="NCBI Taxonomy" id="195108"/>
    <lineage>
        <taxon>Eukaryota</taxon>
        <taxon>Fungi</taxon>
        <taxon>Dikarya</taxon>
        <taxon>Ascomycota</taxon>
        <taxon>Pezizomycotina</taxon>
        <taxon>Sordariomycetes</taxon>
        <taxon>Hypocreomycetidae</taxon>
        <taxon>Hypocreales</taxon>
        <taxon>Nectriaceae</taxon>
        <taxon>Fusarium</taxon>
        <taxon>Fusarium solani species complex</taxon>
    </lineage>
</organism>
<dbReference type="InterPro" id="IPR036191">
    <property type="entry name" value="RRF_sf"/>
</dbReference>
<evidence type="ECO:0000256" key="1">
    <source>
        <dbReference type="ARBA" id="ARBA00005912"/>
    </source>
</evidence>
<evidence type="ECO:0000259" key="5">
    <source>
        <dbReference type="Pfam" id="PF01765"/>
    </source>
</evidence>
<comment type="function">
    <text evidence="3">Necessary for protein synthesis in mitochondria. Functions as a ribosome recycling factor in mitochondria.</text>
</comment>
<dbReference type="AlphaFoldDB" id="A0A9W8REN1"/>
<dbReference type="PANTHER" id="PTHR20982">
    <property type="entry name" value="RIBOSOME RECYCLING FACTOR"/>
    <property type="match status" value="1"/>
</dbReference>
<feature type="coiled-coil region" evidence="4">
    <location>
        <begin position="212"/>
        <end position="275"/>
    </location>
</feature>
<gene>
    <name evidence="6" type="primary">UGA2_2</name>
    <name evidence="6" type="ORF">NW755_002169</name>
</gene>
<dbReference type="PANTHER" id="PTHR20982:SF3">
    <property type="entry name" value="MITOCHONDRIAL RIBOSOME RECYCLING FACTOR PSEUDO 1"/>
    <property type="match status" value="1"/>
</dbReference>
<comment type="similarity">
    <text evidence="1">Belongs to the RRF family.</text>
</comment>
<accession>A0A9W8REN1</accession>
<protein>
    <submittedName>
        <fullName evidence="6">Succinate semialdehyde dehydrogenase NADP+ linked</fullName>
    </submittedName>
</protein>
<dbReference type="Gene3D" id="3.30.1360.40">
    <property type="match status" value="1"/>
</dbReference>
<dbReference type="EMBL" id="JAOQAV010000003">
    <property type="protein sequence ID" value="KAJ4196008.1"/>
    <property type="molecule type" value="Genomic_DNA"/>
</dbReference>
<feature type="domain" description="Ribosome recycling factor" evidence="5">
    <location>
        <begin position="111"/>
        <end position="276"/>
    </location>
</feature>
<keyword evidence="2" id="KW-0648">Protein biosynthesis</keyword>
<evidence type="ECO:0000256" key="3">
    <source>
        <dbReference type="ARBA" id="ARBA00024909"/>
    </source>
</evidence>
<dbReference type="GO" id="GO:0043023">
    <property type="term" value="F:ribosomal large subunit binding"/>
    <property type="evidence" value="ECO:0007669"/>
    <property type="project" value="TreeGrafter"/>
</dbReference>
<dbReference type="Gene3D" id="1.10.132.20">
    <property type="entry name" value="Ribosome-recycling factor"/>
    <property type="match status" value="1"/>
</dbReference>
<dbReference type="GO" id="GO:0005739">
    <property type="term" value="C:mitochondrion"/>
    <property type="evidence" value="ECO:0007669"/>
    <property type="project" value="TreeGrafter"/>
</dbReference>
<proteinExistence type="inferred from homology"/>
<evidence type="ECO:0000313" key="7">
    <source>
        <dbReference type="Proteomes" id="UP001152087"/>
    </source>
</evidence>
<name>A0A9W8REN1_9HYPO</name>
<dbReference type="Pfam" id="PF01765">
    <property type="entry name" value="RRF"/>
    <property type="match status" value="1"/>
</dbReference>
<dbReference type="GO" id="GO:0006412">
    <property type="term" value="P:translation"/>
    <property type="evidence" value="ECO:0007669"/>
    <property type="project" value="UniProtKB-KW"/>
</dbReference>
<evidence type="ECO:0000256" key="4">
    <source>
        <dbReference type="SAM" id="Coils"/>
    </source>
</evidence>
<evidence type="ECO:0000256" key="2">
    <source>
        <dbReference type="ARBA" id="ARBA00022917"/>
    </source>
</evidence>
<sequence>MALSRAHGPVRNCLRQLASLEGSSLQTLSRRPIASIAAAQPLPRFFSSSPALLKKRKIAAASNSPNAKAAAGTVNKAEYDTEAGSGAQPNPEDPLDFSSVVAAYAPIDAHFKTQLAGMVHGGRFNPTNLGSLPVAVKDPEVGDGSFPLRELAQVVPRSGRTISLLVHDKAYIKPIMSAVQSSREFNQQPQRSEDNELELLLKVELERKDDVVRRIKEAVQLWKDRIRQARSKHEKVLKDWKKTGAVLPDVVKKAEKELQKVQDKKMKEIDQEEAQTIRQL</sequence>
<dbReference type="SUPFAM" id="SSF55194">
    <property type="entry name" value="Ribosome recycling factor, RRF"/>
    <property type="match status" value="1"/>
</dbReference>
<dbReference type="InterPro" id="IPR023584">
    <property type="entry name" value="Ribosome_recyc_fac_dom"/>
</dbReference>
<dbReference type="InterPro" id="IPR002661">
    <property type="entry name" value="Ribosome_recyc_fac"/>
</dbReference>
<keyword evidence="7" id="KW-1185">Reference proteome</keyword>
<comment type="caution">
    <text evidence="6">The sequence shown here is derived from an EMBL/GenBank/DDBJ whole genome shotgun (WGS) entry which is preliminary data.</text>
</comment>
<dbReference type="Proteomes" id="UP001152087">
    <property type="component" value="Unassembled WGS sequence"/>
</dbReference>
<dbReference type="OrthoDB" id="407355at2759"/>
<keyword evidence="4" id="KW-0175">Coiled coil</keyword>
<reference evidence="6" key="1">
    <citation type="submission" date="2022-09" db="EMBL/GenBank/DDBJ databases">
        <title>Fusarium specimens isolated from Avocado Roots.</title>
        <authorList>
            <person name="Stajich J."/>
            <person name="Roper C."/>
            <person name="Heimlech-Rivalta G."/>
        </authorList>
    </citation>
    <scope>NUCLEOTIDE SEQUENCE</scope>
    <source>
        <strain evidence="6">A02</strain>
    </source>
</reference>